<keyword evidence="2" id="KW-0479">Metal-binding</keyword>
<keyword evidence="3" id="KW-0378">Hydrolase</keyword>
<dbReference type="Gene3D" id="3.40.720.10">
    <property type="entry name" value="Alkaline Phosphatase, subunit A"/>
    <property type="match status" value="1"/>
</dbReference>
<dbReference type="RefSeq" id="WP_381520869.1">
    <property type="nucleotide sequence ID" value="NZ_JBHULN010000003.1"/>
</dbReference>
<dbReference type="Pfam" id="PF00884">
    <property type="entry name" value="Sulfatase"/>
    <property type="match status" value="1"/>
</dbReference>
<dbReference type="PANTHER" id="PTHR42693">
    <property type="entry name" value="ARYLSULFATASE FAMILY MEMBER"/>
    <property type="match status" value="1"/>
</dbReference>
<gene>
    <name evidence="7" type="ORF">ACFSUS_06695</name>
</gene>
<evidence type="ECO:0000313" key="8">
    <source>
        <dbReference type="Proteomes" id="UP001597469"/>
    </source>
</evidence>
<dbReference type="Gene3D" id="3.30.1120.10">
    <property type="match status" value="1"/>
</dbReference>
<dbReference type="Proteomes" id="UP001597469">
    <property type="component" value="Unassembled WGS sequence"/>
</dbReference>
<dbReference type="PROSITE" id="PS00149">
    <property type="entry name" value="SULFATASE_2"/>
    <property type="match status" value="1"/>
</dbReference>
<dbReference type="EMBL" id="JBHULN010000003">
    <property type="protein sequence ID" value="MFD2570315.1"/>
    <property type="molecule type" value="Genomic_DNA"/>
</dbReference>
<accession>A0ABW5LZT9</accession>
<organism evidence="7 8">
    <name type="scientific">Spirosoma soli</name>
    <dbReference type="NCBI Taxonomy" id="1770529"/>
    <lineage>
        <taxon>Bacteria</taxon>
        <taxon>Pseudomonadati</taxon>
        <taxon>Bacteroidota</taxon>
        <taxon>Cytophagia</taxon>
        <taxon>Cytophagales</taxon>
        <taxon>Cytophagaceae</taxon>
        <taxon>Spirosoma</taxon>
    </lineage>
</organism>
<keyword evidence="8" id="KW-1185">Reference proteome</keyword>
<dbReference type="InterPro" id="IPR050738">
    <property type="entry name" value="Sulfatase"/>
</dbReference>
<feature type="signal peptide" evidence="5">
    <location>
        <begin position="1"/>
        <end position="25"/>
    </location>
</feature>
<name>A0ABW5LZT9_9BACT</name>
<dbReference type="PANTHER" id="PTHR42693:SF53">
    <property type="entry name" value="ENDO-4-O-SULFATASE"/>
    <property type="match status" value="1"/>
</dbReference>
<feature type="chain" id="PRO_5047384240" evidence="5">
    <location>
        <begin position="26"/>
        <end position="467"/>
    </location>
</feature>
<dbReference type="InterPro" id="IPR024607">
    <property type="entry name" value="Sulfatase_CS"/>
</dbReference>
<reference evidence="8" key="1">
    <citation type="journal article" date="2019" name="Int. J. Syst. Evol. Microbiol.">
        <title>The Global Catalogue of Microorganisms (GCM) 10K type strain sequencing project: providing services to taxonomists for standard genome sequencing and annotation.</title>
        <authorList>
            <consortium name="The Broad Institute Genomics Platform"/>
            <consortium name="The Broad Institute Genome Sequencing Center for Infectious Disease"/>
            <person name="Wu L."/>
            <person name="Ma J."/>
        </authorList>
    </citation>
    <scope>NUCLEOTIDE SEQUENCE [LARGE SCALE GENOMIC DNA]</scope>
    <source>
        <strain evidence="8">KCTC 42805</strain>
    </source>
</reference>
<keyword evidence="4" id="KW-0106">Calcium</keyword>
<evidence type="ECO:0000256" key="4">
    <source>
        <dbReference type="ARBA" id="ARBA00022837"/>
    </source>
</evidence>
<keyword evidence="5" id="KW-0732">Signal</keyword>
<evidence type="ECO:0000259" key="6">
    <source>
        <dbReference type="Pfam" id="PF00884"/>
    </source>
</evidence>
<protein>
    <submittedName>
        <fullName evidence="7">Sulfatase</fullName>
    </submittedName>
</protein>
<dbReference type="SUPFAM" id="SSF53649">
    <property type="entry name" value="Alkaline phosphatase-like"/>
    <property type="match status" value="1"/>
</dbReference>
<evidence type="ECO:0000256" key="5">
    <source>
        <dbReference type="SAM" id="SignalP"/>
    </source>
</evidence>
<dbReference type="InterPro" id="IPR000917">
    <property type="entry name" value="Sulfatase_N"/>
</dbReference>
<evidence type="ECO:0000313" key="7">
    <source>
        <dbReference type="EMBL" id="MFD2570315.1"/>
    </source>
</evidence>
<sequence>MNRFLILFIPLLWVVASLTSFSSNAKISQPNGEVPPPNIVFILADDLGYGDLSCFGATDLKTPHIDSLIKAGLKFTNFYANSSVCSPSRAALLSGRYPERMGVPGVIRDEVQDSWGYLAPGLLLPNYLKKAGYHTALIGKWHLGLESPNLPNERGFDEFYGLLEGMMDDYVVKLRHSQNFLRHNRQPISPPGHATDVFTDAAIRYLNGRRASKAPFFLYLPYTAPHDPLQPPAGYLDRVLKRQPGIDPQRAKLVALIEHMDANVGRLLATLAANGQATNTLIVFTSDNGGWGPGKANNGPYRGVKGQFYEGGIRIPSGVTWAGHISAGQVNETNLQLMDWLPTLLEVAGVRLPTRINGLSFRTVLAKPTVVADSLFLNRPLYFVRREGQDTYKGLQIHAVQQGGWKLLQPTPFAPYELYDLKKDPAETENLVDINKKKRDELVKLLMEHIRQGGSVPWQKNSEEVAR</sequence>
<comment type="caution">
    <text evidence="7">The sequence shown here is derived from an EMBL/GenBank/DDBJ whole genome shotgun (WGS) entry which is preliminary data.</text>
</comment>
<evidence type="ECO:0000256" key="3">
    <source>
        <dbReference type="ARBA" id="ARBA00022801"/>
    </source>
</evidence>
<dbReference type="InterPro" id="IPR017850">
    <property type="entry name" value="Alkaline_phosphatase_core_sf"/>
</dbReference>
<comment type="similarity">
    <text evidence="1">Belongs to the sulfatase family.</text>
</comment>
<feature type="domain" description="Sulfatase N-terminal" evidence="6">
    <location>
        <begin position="37"/>
        <end position="350"/>
    </location>
</feature>
<proteinExistence type="inferred from homology"/>
<evidence type="ECO:0000256" key="2">
    <source>
        <dbReference type="ARBA" id="ARBA00022723"/>
    </source>
</evidence>
<evidence type="ECO:0000256" key="1">
    <source>
        <dbReference type="ARBA" id="ARBA00008779"/>
    </source>
</evidence>